<organism evidence="2 3">
    <name type="scientific">Pleurodeles waltl</name>
    <name type="common">Iberian ribbed newt</name>
    <dbReference type="NCBI Taxonomy" id="8319"/>
    <lineage>
        <taxon>Eukaryota</taxon>
        <taxon>Metazoa</taxon>
        <taxon>Chordata</taxon>
        <taxon>Craniata</taxon>
        <taxon>Vertebrata</taxon>
        <taxon>Euteleostomi</taxon>
        <taxon>Amphibia</taxon>
        <taxon>Batrachia</taxon>
        <taxon>Caudata</taxon>
        <taxon>Salamandroidea</taxon>
        <taxon>Salamandridae</taxon>
        <taxon>Pleurodelinae</taxon>
        <taxon>Pleurodeles</taxon>
    </lineage>
</organism>
<name>A0AAV7KQ07_PLEWA</name>
<feature type="compositionally biased region" description="Polar residues" evidence="1">
    <location>
        <begin position="1"/>
        <end position="15"/>
    </location>
</feature>
<dbReference type="EMBL" id="JANPWB010000016">
    <property type="protein sequence ID" value="KAJ1080469.1"/>
    <property type="molecule type" value="Genomic_DNA"/>
</dbReference>
<reference evidence="2" key="1">
    <citation type="journal article" date="2022" name="bioRxiv">
        <title>Sequencing and chromosome-scale assembly of the giantPleurodeles waltlgenome.</title>
        <authorList>
            <person name="Brown T."/>
            <person name="Elewa A."/>
            <person name="Iarovenko S."/>
            <person name="Subramanian E."/>
            <person name="Araus A.J."/>
            <person name="Petzold A."/>
            <person name="Susuki M."/>
            <person name="Suzuki K.-i.T."/>
            <person name="Hayashi T."/>
            <person name="Toyoda A."/>
            <person name="Oliveira C."/>
            <person name="Osipova E."/>
            <person name="Leigh N.D."/>
            <person name="Simon A."/>
            <person name="Yun M.H."/>
        </authorList>
    </citation>
    <scope>NUCLEOTIDE SEQUENCE</scope>
    <source>
        <strain evidence="2">20211129_DDA</strain>
        <tissue evidence="2">Liver</tissue>
    </source>
</reference>
<evidence type="ECO:0000313" key="3">
    <source>
        <dbReference type="Proteomes" id="UP001066276"/>
    </source>
</evidence>
<sequence>MPVKTQTAAQTSVRYTTGAHGSSPAADQAQSVSHSRAQSRSKRQVVSPQAVTHFPQAKKGGGKGNPNLHRPQPAPAERPGTEAASQRGRPRTPSGPTPRQASTNGPHRGEKEKKRAT</sequence>
<keyword evidence="3" id="KW-1185">Reference proteome</keyword>
<accession>A0AAV7KQ07</accession>
<protein>
    <submittedName>
        <fullName evidence="2">Uncharacterized protein</fullName>
    </submittedName>
</protein>
<feature type="compositionally biased region" description="Low complexity" evidence="1">
    <location>
        <begin position="85"/>
        <end position="100"/>
    </location>
</feature>
<dbReference type="AlphaFoldDB" id="A0AAV7KQ07"/>
<feature type="region of interest" description="Disordered" evidence="1">
    <location>
        <begin position="1"/>
        <end position="117"/>
    </location>
</feature>
<comment type="caution">
    <text evidence="2">The sequence shown here is derived from an EMBL/GenBank/DDBJ whole genome shotgun (WGS) entry which is preliminary data.</text>
</comment>
<evidence type="ECO:0000256" key="1">
    <source>
        <dbReference type="SAM" id="MobiDB-lite"/>
    </source>
</evidence>
<dbReference type="Proteomes" id="UP001066276">
    <property type="component" value="Chromosome 12"/>
</dbReference>
<evidence type="ECO:0000313" key="2">
    <source>
        <dbReference type="EMBL" id="KAJ1080469.1"/>
    </source>
</evidence>
<gene>
    <name evidence="2" type="ORF">NDU88_000668</name>
</gene>
<feature type="compositionally biased region" description="Basic and acidic residues" evidence="1">
    <location>
        <begin position="107"/>
        <end position="117"/>
    </location>
</feature>
<proteinExistence type="predicted"/>